<dbReference type="EMBL" id="JBBWWR010000007">
    <property type="protein sequence ID" value="KAK8963540.1"/>
    <property type="molecule type" value="Genomic_DNA"/>
</dbReference>
<organism evidence="1 2">
    <name type="scientific">Platanthera guangdongensis</name>
    <dbReference type="NCBI Taxonomy" id="2320717"/>
    <lineage>
        <taxon>Eukaryota</taxon>
        <taxon>Viridiplantae</taxon>
        <taxon>Streptophyta</taxon>
        <taxon>Embryophyta</taxon>
        <taxon>Tracheophyta</taxon>
        <taxon>Spermatophyta</taxon>
        <taxon>Magnoliopsida</taxon>
        <taxon>Liliopsida</taxon>
        <taxon>Asparagales</taxon>
        <taxon>Orchidaceae</taxon>
        <taxon>Orchidoideae</taxon>
        <taxon>Orchideae</taxon>
        <taxon>Orchidinae</taxon>
        <taxon>Platanthera</taxon>
    </lineage>
</organism>
<dbReference type="Proteomes" id="UP001412067">
    <property type="component" value="Unassembled WGS sequence"/>
</dbReference>
<reference evidence="1 2" key="1">
    <citation type="journal article" date="2022" name="Nat. Plants">
        <title>Genomes of leafy and leafless Platanthera orchids illuminate the evolution of mycoheterotrophy.</title>
        <authorList>
            <person name="Li M.H."/>
            <person name="Liu K.W."/>
            <person name="Li Z."/>
            <person name="Lu H.C."/>
            <person name="Ye Q.L."/>
            <person name="Zhang D."/>
            <person name="Wang J.Y."/>
            <person name="Li Y.F."/>
            <person name="Zhong Z.M."/>
            <person name="Liu X."/>
            <person name="Yu X."/>
            <person name="Liu D.K."/>
            <person name="Tu X.D."/>
            <person name="Liu B."/>
            <person name="Hao Y."/>
            <person name="Liao X.Y."/>
            <person name="Jiang Y.T."/>
            <person name="Sun W.H."/>
            <person name="Chen J."/>
            <person name="Chen Y.Q."/>
            <person name="Ai Y."/>
            <person name="Zhai J.W."/>
            <person name="Wu S.S."/>
            <person name="Zhou Z."/>
            <person name="Hsiao Y.Y."/>
            <person name="Wu W.L."/>
            <person name="Chen Y.Y."/>
            <person name="Lin Y.F."/>
            <person name="Hsu J.L."/>
            <person name="Li C.Y."/>
            <person name="Wang Z.W."/>
            <person name="Zhao X."/>
            <person name="Zhong W.Y."/>
            <person name="Ma X.K."/>
            <person name="Ma L."/>
            <person name="Huang J."/>
            <person name="Chen G.Z."/>
            <person name="Huang M.Z."/>
            <person name="Huang L."/>
            <person name="Peng D.H."/>
            <person name="Luo Y.B."/>
            <person name="Zou S.Q."/>
            <person name="Chen S.P."/>
            <person name="Lan S."/>
            <person name="Tsai W.C."/>
            <person name="Van de Peer Y."/>
            <person name="Liu Z.J."/>
        </authorList>
    </citation>
    <scope>NUCLEOTIDE SEQUENCE [LARGE SCALE GENOMIC DNA]</scope>
    <source>
        <strain evidence="1">Lor288</strain>
    </source>
</reference>
<proteinExistence type="predicted"/>
<sequence>MRARQPQTIWRWTTRRTGSCGLAIVVCSTIVRSLYLDCVISIDEKAHLRKKIQLDIRKESSQ</sequence>
<name>A0ABR2MHP4_9ASPA</name>
<comment type="caution">
    <text evidence="1">The sequence shown here is derived from an EMBL/GenBank/DDBJ whole genome shotgun (WGS) entry which is preliminary data.</text>
</comment>
<evidence type="ECO:0000313" key="2">
    <source>
        <dbReference type="Proteomes" id="UP001412067"/>
    </source>
</evidence>
<accession>A0ABR2MHP4</accession>
<gene>
    <name evidence="1" type="ORF">KSP40_PGU006937</name>
</gene>
<protein>
    <submittedName>
        <fullName evidence="1">Uncharacterized protein</fullName>
    </submittedName>
</protein>
<keyword evidence="2" id="KW-1185">Reference proteome</keyword>
<evidence type="ECO:0000313" key="1">
    <source>
        <dbReference type="EMBL" id="KAK8963540.1"/>
    </source>
</evidence>